<dbReference type="InterPro" id="IPR009793">
    <property type="entry name" value="DUF1361"/>
</dbReference>
<keyword evidence="1" id="KW-0812">Transmembrane</keyword>
<dbReference type="EMBL" id="JBBPCC010000019">
    <property type="protein sequence ID" value="MEK8131195.1"/>
    <property type="molecule type" value="Genomic_DNA"/>
</dbReference>
<feature type="transmembrane region" description="Helical" evidence="1">
    <location>
        <begin position="145"/>
        <end position="166"/>
    </location>
</feature>
<feature type="transmembrane region" description="Helical" evidence="1">
    <location>
        <begin position="9"/>
        <end position="27"/>
    </location>
</feature>
<organism evidence="2 3">
    <name type="scientific">Paenibacillus filicis</name>
    <dbReference type="NCBI Taxonomy" id="669464"/>
    <lineage>
        <taxon>Bacteria</taxon>
        <taxon>Bacillati</taxon>
        <taxon>Bacillota</taxon>
        <taxon>Bacilli</taxon>
        <taxon>Bacillales</taxon>
        <taxon>Paenibacillaceae</taxon>
        <taxon>Paenibacillus</taxon>
    </lineage>
</organism>
<dbReference type="Pfam" id="PF07099">
    <property type="entry name" value="DUF1361"/>
    <property type="match status" value="1"/>
</dbReference>
<evidence type="ECO:0000313" key="2">
    <source>
        <dbReference type="EMBL" id="MEK8131195.1"/>
    </source>
</evidence>
<evidence type="ECO:0000256" key="1">
    <source>
        <dbReference type="SAM" id="Phobius"/>
    </source>
</evidence>
<reference evidence="2 3" key="1">
    <citation type="submission" date="2024-04" db="EMBL/GenBank/DDBJ databases">
        <title>draft genome sequnece of Paenibacillus filicis.</title>
        <authorList>
            <person name="Kim D.-U."/>
        </authorList>
    </citation>
    <scope>NUCLEOTIDE SEQUENCE [LARGE SCALE GENOMIC DNA]</scope>
    <source>
        <strain evidence="2 3">KACC14197</strain>
    </source>
</reference>
<keyword evidence="3" id="KW-1185">Reference proteome</keyword>
<comment type="caution">
    <text evidence="2">The sequence shown here is derived from an EMBL/GenBank/DDBJ whole genome shotgun (WGS) entry which is preliminary data.</text>
</comment>
<evidence type="ECO:0000313" key="3">
    <source>
        <dbReference type="Proteomes" id="UP001469365"/>
    </source>
</evidence>
<sequence length="229" mass="26301">MRELAWGKSAAGLVGLTLVCVVVYTILTTLNHTTYYDFLLWNLFLAWIPFLLSSAAWLLHNRYYKPPALLMTLLALVWLLFLPNSTYILTDFIHLTILKNSYVEGNWYAFSYWYDFLIILLIAWNGLLLGFVSMYQWHYMMRGRLGAPLSWLGVAAVSLLSAYGILLGREYRLNSWDVLADPAKLRTSLLSSLEPQALAFCGLFGLFILAAYGMLYLFLHSTERPRSSW</sequence>
<keyword evidence="1" id="KW-1133">Transmembrane helix</keyword>
<name>A0ABU9DQQ2_9BACL</name>
<keyword evidence="1" id="KW-0472">Membrane</keyword>
<protein>
    <submittedName>
        <fullName evidence="2">DUF1361 domain-containing protein</fullName>
    </submittedName>
</protein>
<dbReference type="RefSeq" id="WP_341418323.1">
    <property type="nucleotide sequence ID" value="NZ_JBBPCC010000019.1"/>
</dbReference>
<feature type="transmembrane region" description="Helical" evidence="1">
    <location>
        <begin position="68"/>
        <end position="90"/>
    </location>
</feature>
<dbReference type="Proteomes" id="UP001469365">
    <property type="component" value="Unassembled WGS sequence"/>
</dbReference>
<feature type="transmembrane region" description="Helical" evidence="1">
    <location>
        <begin position="197"/>
        <end position="219"/>
    </location>
</feature>
<feature type="transmembrane region" description="Helical" evidence="1">
    <location>
        <begin position="39"/>
        <end position="59"/>
    </location>
</feature>
<proteinExistence type="predicted"/>
<feature type="transmembrane region" description="Helical" evidence="1">
    <location>
        <begin position="110"/>
        <end position="133"/>
    </location>
</feature>
<gene>
    <name evidence="2" type="ORF">WMW72_25135</name>
</gene>
<accession>A0ABU9DQQ2</accession>